<gene>
    <name evidence="1" type="ORF">ACFSOZ_26710</name>
</gene>
<evidence type="ECO:0000313" key="2">
    <source>
        <dbReference type="Proteomes" id="UP001597405"/>
    </source>
</evidence>
<protein>
    <submittedName>
        <fullName evidence="1">Uncharacterized protein</fullName>
    </submittedName>
</protein>
<organism evidence="1 2">
    <name type="scientific">Mesorhizobium newzealandense</name>
    <dbReference type="NCBI Taxonomy" id="1300302"/>
    <lineage>
        <taxon>Bacteria</taxon>
        <taxon>Pseudomonadati</taxon>
        <taxon>Pseudomonadota</taxon>
        <taxon>Alphaproteobacteria</taxon>
        <taxon>Hyphomicrobiales</taxon>
        <taxon>Phyllobacteriaceae</taxon>
        <taxon>Mesorhizobium</taxon>
    </lineage>
</organism>
<dbReference type="RefSeq" id="WP_379102866.1">
    <property type="nucleotide sequence ID" value="NZ_JBHUGZ010000017.1"/>
</dbReference>
<name>A0ABW4UEV2_9HYPH</name>
<accession>A0ABW4UEV2</accession>
<proteinExistence type="predicted"/>
<dbReference type="Proteomes" id="UP001597405">
    <property type="component" value="Unassembled WGS sequence"/>
</dbReference>
<comment type="caution">
    <text evidence="1">The sequence shown here is derived from an EMBL/GenBank/DDBJ whole genome shotgun (WGS) entry which is preliminary data.</text>
</comment>
<dbReference type="EMBL" id="JBHUGZ010000017">
    <property type="protein sequence ID" value="MFD1986042.1"/>
    <property type="molecule type" value="Genomic_DNA"/>
</dbReference>
<evidence type="ECO:0000313" key="1">
    <source>
        <dbReference type="EMBL" id="MFD1986042.1"/>
    </source>
</evidence>
<sequence length="84" mass="9003">MRNDAWDYGKSLGVKNVRELMDASKAPIQVELMMVPAGSVTLDPDVAAAAGIIFDGFKATKEKGGCTSFAFQTLAHSSVLVRDR</sequence>
<reference evidence="2" key="1">
    <citation type="journal article" date="2019" name="Int. J. Syst. Evol. Microbiol.">
        <title>The Global Catalogue of Microorganisms (GCM) 10K type strain sequencing project: providing services to taxonomists for standard genome sequencing and annotation.</title>
        <authorList>
            <consortium name="The Broad Institute Genomics Platform"/>
            <consortium name="The Broad Institute Genome Sequencing Center for Infectious Disease"/>
            <person name="Wu L."/>
            <person name="Ma J."/>
        </authorList>
    </citation>
    <scope>NUCLEOTIDE SEQUENCE [LARGE SCALE GENOMIC DNA]</scope>
    <source>
        <strain evidence="2">CGMCC 1.16225</strain>
    </source>
</reference>
<keyword evidence="2" id="KW-1185">Reference proteome</keyword>